<dbReference type="GO" id="GO:0000155">
    <property type="term" value="F:phosphorelay sensor kinase activity"/>
    <property type="evidence" value="ECO:0007669"/>
    <property type="project" value="InterPro"/>
</dbReference>
<comment type="catalytic activity">
    <reaction evidence="1">
        <text>ATP + protein L-histidine = ADP + protein N-phospho-L-histidine.</text>
        <dbReference type="EC" id="2.7.13.3"/>
    </reaction>
</comment>
<reference evidence="15 16" key="2">
    <citation type="submission" date="2019-02" db="EMBL/GenBank/DDBJ databases">
        <title>Draft Genome Sequences of Six Type Strains of the Genus Massilia.</title>
        <authorList>
            <person name="Miess H."/>
            <person name="Frediansyhah A."/>
            <person name="Gross H."/>
        </authorList>
    </citation>
    <scope>NUCLEOTIDE SEQUENCE [LARGE SCALE GENOMIC DNA]</scope>
    <source>
        <strain evidence="15 16">DSM 17472</strain>
    </source>
</reference>
<dbReference type="InterPro" id="IPR003594">
    <property type="entry name" value="HATPase_dom"/>
</dbReference>
<dbReference type="InterPro" id="IPR004358">
    <property type="entry name" value="Sig_transdc_His_kin-like_C"/>
</dbReference>
<feature type="domain" description="HAMP" evidence="13">
    <location>
        <begin position="178"/>
        <end position="231"/>
    </location>
</feature>
<evidence type="ECO:0000313" key="17">
    <source>
        <dbReference type="Proteomes" id="UP000628442"/>
    </source>
</evidence>
<dbReference type="PANTHER" id="PTHR43047:SF72">
    <property type="entry name" value="OSMOSENSING HISTIDINE PROTEIN KINASE SLN1"/>
    <property type="match status" value="1"/>
</dbReference>
<evidence type="ECO:0000259" key="11">
    <source>
        <dbReference type="PROSITE" id="PS50109"/>
    </source>
</evidence>
<dbReference type="InterPro" id="IPR001789">
    <property type="entry name" value="Sig_transdc_resp-reg_receiver"/>
</dbReference>
<feature type="transmembrane region" description="Helical" evidence="10">
    <location>
        <begin position="151"/>
        <end position="172"/>
    </location>
</feature>
<evidence type="ECO:0000256" key="7">
    <source>
        <dbReference type="PROSITE-ProRule" id="PRU00169"/>
    </source>
</evidence>
<dbReference type="Pfam" id="PF00512">
    <property type="entry name" value="HisKA"/>
    <property type="match status" value="1"/>
</dbReference>
<keyword evidence="6" id="KW-0418">Kinase</keyword>
<dbReference type="SMART" id="SM00448">
    <property type="entry name" value="REC"/>
    <property type="match status" value="1"/>
</dbReference>
<protein>
    <recommendedName>
        <fullName evidence="3">histidine kinase</fullName>
        <ecNumber evidence="3">2.7.13.3</ecNumber>
    </recommendedName>
</protein>
<reference evidence="14" key="1">
    <citation type="journal article" date="2014" name="Int. J. Syst. Evol. Microbiol.">
        <title>Complete genome sequence of Corynebacterium casei LMG S-19264T (=DSM 44701T), isolated from a smear-ripened cheese.</title>
        <authorList>
            <consortium name="US DOE Joint Genome Institute (JGI-PGF)"/>
            <person name="Walter F."/>
            <person name="Albersmeier A."/>
            <person name="Kalinowski J."/>
            <person name="Ruckert C."/>
        </authorList>
    </citation>
    <scope>NUCLEOTIDE SEQUENCE</scope>
    <source>
        <strain evidence="14">KCTC 12343</strain>
    </source>
</reference>
<feature type="coiled-coil region" evidence="8">
    <location>
        <begin position="223"/>
        <end position="292"/>
    </location>
</feature>
<dbReference type="InterPro" id="IPR036890">
    <property type="entry name" value="HATPase_C_sf"/>
</dbReference>
<evidence type="ECO:0000256" key="9">
    <source>
        <dbReference type="SAM" id="MobiDB-lite"/>
    </source>
</evidence>
<dbReference type="PANTHER" id="PTHR43047">
    <property type="entry name" value="TWO-COMPONENT HISTIDINE PROTEIN KINASE"/>
    <property type="match status" value="1"/>
</dbReference>
<organism evidence="14 17">
    <name type="scientific">Pseudoduganella albidiflava</name>
    <dbReference type="NCBI Taxonomy" id="321983"/>
    <lineage>
        <taxon>Bacteria</taxon>
        <taxon>Pseudomonadati</taxon>
        <taxon>Pseudomonadota</taxon>
        <taxon>Betaproteobacteria</taxon>
        <taxon>Burkholderiales</taxon>
        <taxon>Oxalobacteraceae</taxon>
        <taxon>Telluria group</taxon>
        <taxon>Pseudoduganella</taxon>
    </lineage>
</organism>
<dbReference type="Gene3D" id="1.10.287.130">
    <property type="match status" value="1"/>
</dbReference>
<dbReference type="Pfam" id="PF02518">
    <property type="entry name" value="HATPase_c"/>
    <property type="match status" value="1"/>
</dbReference>
<dbReference type="Gene3D" id="3.30.565.10">
    <property type="entry name" value="Histidine kinase-like ATPase, C-terminal domain"/>
    <property type="match status" value="1"/>
</dbReference>
<dbReference type="EC" id="2.7.13.3" evidence="3"/>
<evidence type="ECO:0000256" key="5">
    <source>
        <dbReference type="ARBA" id="ARBA00022679"/>
    </source>
</evidence>
<evidence type="ECO:0000256" key="3">
    <source>
        <dbReference type="ARBA" id="ARBA00012438"/>
    </source>
</evidence>
<dbReference type="Proteomes" id="UP000628442">
    <property type="component" value="Unassembled WGS sequence"/>
</dbReference>
<dbReference type="SUPFAM" id="SSF55874">
    <property type="entry name" value="ATPase domain of HSP90 chaperone/DNA topoisomerase II/histidine kinase"/>
    <property type="match status" value="1"/>
</dbReference>
<keyword evidence="10" id="KW-0472">Membrane</keyword>
<reference evidence="14" key="3">
    <citation type="submission" date="2022-12" db="EMBL/GenBank/DDBJ databases">
        <authorList>
            <person name="Sun Q."/>
            <person name="Kim S."/>
        </authorList>
    </citation>
    <scope>NUCLEOTIDE SEQUENCE</scope>
    <source>
        <strain evidence="14">KCTC 12343</strain>
    </source>
</reference>
<feature type="domain" description="Histidine kinase" evidence="11">
    <location>
        <begin position="299"/>
        <end position="517"/>
    </location>
</feature>
<accession>A0A411WS54</accession>
<evidence type="ECO:0000256" key="4">
    <source>
        <dbReference type="ARBA" id="ARBA00022553"/>
    </source>
</evidence>
<dbReference type="Proteomes" id="UP000292307">
    <property type="component" value="Chromosome"/>
</dbReference>
<keyword evidence="10" id="KW-0812">Transmembrane</keyword>
<dbReference type="SMART" id="SM00304">
    <property type="entry name" value="HAMP"/>
    <property type="match status" value="1"/>
</dbReference>
<dbReference type="CDD" id="cd16922">
    <property type="entry name" value="HATPase_EvgS-ArcB-TorS-like"/>
    <property type="match status" value="1"/>
</dbReference>
<evidence type="ECO:0000259" key="12">
    <source>
        <dbReference type="PROSITE" id="PS50110"/>
    </source>
</evidence>
<dbReference type="InterPro" id="IPR036097">
    <property type="entry name" value="HisK_dim/P_sf"/>
</dbReference>
<dbReference type="PROSITE" id="PS50885">
    <property type="entry name" value="HAMP"/>
    <property type="match status" value="1"/>
</dbReference>
<evidence type="ECO:0000313" key="16">
    <source>
        <dbReference type="Proteomes" id="UP000292307"/>
    </source>
</evidence>
<keyword evidence="5" id="KW-0808">Transferase</keyword>
<feature type="domain" description="Response regulatory" evidence="12">
    <location>
        <begin position="543"/>
        <end position="660"/>
    </location>
</feature>
<name>A0A411WS54_9BURK</name>
<feature type="transmembrane region" description="Helical" evidence="10">
    <location>
        <begin position="12"/>
        <end position="33"/>
    </location>
</feature>
<dbReference type="InterPro" id="IPR011006">
    <property type="entry name" value="CheY-like_superfamily"/>
</dbReference>
<keyword evidence="8" id="KW-0175">Coiled coil</keyword>
<dbReference type="EMBL" id="CP036401">
    <property type="protein sequence ID" value="QBH99610.1"/>
    <property type="molecule type" value="Genomic_DNA"/>
</dbReference>
<evidence type="ECO:0000256" key="8">
    <source>
        <dbReference type="SAM" id="Coils"/>
    </source>
</evidence>
<dbReference type="Pfam" id="PF00672">
    <property type="entry name" value="HAMP"/>
    <property type="match status" value="1"/>
</dbReference>
<dbReference type="GO" id="GO:0005886">
    <property type="term" value="C:plasma membrane"/>
    <property type="evidence" value="ECO:0007669"/>
    <property type="project" value="TreeGrafter"/>
</dbReference>
<dbReference type="PROSITE" id="PS50109">
    <property type="entry name" value="HIS_KIN"/>
    <property type="match status" value="1"/>
</dbReference>
<evidence type="ECO:0000256" key="10">
    <source>
        <dbReference type="SAM" id="Phobius"/>
    </source>
</evidence>
<evidence type="ECO:0000313" key="15">
    <source>
        <dbReference type="EMBL" id="QBH99610.1"/>
    </source>
</evidence>
<dbReference type="SUPFAM" id="SSF158472">
    <property type="entry name" value="HAMP domain-like"/>
    <property type="match status" value="1"/>
</dbReference>
<gene>
    <name evidence="15" type="ORF">EYF70_01185</name>
    <name evidence="14" type="ORF">GCM10007387_30390</name>
</gene>
<dbReference type="InterPro" id="IPR005467">
    <property type="entry name" value="His_kinase_dom"/>
</dbReference>
<evidence type="ECO:0000259" key="13">
    <source>
        <dbReference type="PROSITE" id="PS50885"/>
    </source>
</evidence>
<dbReference type="GO" id="GO:0009927">
    <property type="term" value="F:histidine phosphotransfer kinase activity"/>
    <property type="evidence" value="ECO:0007669"/>
    <property type="project" value="TreeGrafter"/>
</dbReference>
<keyword evidence="10" id="KW-1133">Transmembrane helix</keyword>
<feature type="modified residue" description="4-aspartylphosphate" evidence="7">
    <location>
        <position position="593"/>
    </location>
</feature>
<dbReference type="SMART" id="SM00387">
    <property type="entry name" value="HATPase_c"/>
    <property type="match status" value="1"/>
</dbReference>
<comment type="subcellular location">
    <subcellularLocation>
        <location evidence="2">Membrane</location>
    </subcellularLocation>
</comment>
<dbReference type="RefSeq" id="WP_131143764.1">
    <property type="nucleotide sequence ID" value="NZ_BMWV01000006.1"/>
</dbReference>
<dbReference type="Pfam" id="PF17152">
    <property type="entry name" value="CHASE8"/>
    <property type="match status" value="1"/>
</dbReference>
<dbReference type="SUPFAM" id="SSF47384">
    <property type="entry name" value="Homodimeric domain of signal transducing histidine kinase"/>
    <property type="match status" value="1"/>
</dbReference>
<keyword evidence="4 7" id="KW-0597">Phosphoprotein</keyword>
<evidence type="ECO:0000256" key="6">
    <source>
        <dbReference type="ARBA" id="ARBA00022777"/>
    </source>
</evidence>
<dbReference type="PROSITE" id="PS50110">
    <property type="entry name" value="RESPONSE_REGULATORY"/>
    <property type="match status" value="1"/>
</dbReference>
<dbReference type="InterPro" id="IPR033417">
    <property type="entry name" value="CHASE8"/>
</dbReference>
<dbReference type="InterPro" id="IPR003661">
    <property type="entry name" value="HisK_dim/P_dom"/>
</dbReference>
<proteinExistence type="predicted"/>
<dbReference type="PRINTS" id="PR00344">
    <property type="entry name" value="BCTRLSENSOR"/>
</dbReference>
<dbReference type="InterPro" id="IPR003660">
    <property type="entry name" value="HAMP_dom"/>
</dbReference>
<evidence type="ECO:0000313" key="14">
    <source>
        <dbReference type="EMBL" id="GGY46166.1"/>
    </source>
</evidence>
<evidence type="ECO:0000256" key="2">
    <source>
        <dbReference type="ARBA" id="ARBA00004370"/>
    </source>
</evidence>
<dbReference type="Gene3D" id="6.10.340.10">
    <property type="match status" value="1"/>
</dbReference>
<dbReference type="Gene3D" id="3.40.50.2300">
    <property type="match status" value="1"/>
</dbReference>
<keyword evidence="16" id="KW-1185">Reference proteome</keyword>
<dbReference type="AlphaFoldDB" id="A0A411WS54"/>
<dbReference type="CDD" id="cd06225">
    <property type="entry name" value="HAMP"/>
    <property type="match status" value="1"/>
</dbReference>
<dbReference type="CDD" id="cd00082">
    <property type="entry name" value="HisKA"/>
    <property type="match status" value="1"/>
</dbReference>
<dbReference type="SMART" id="SM00388">
    <property type="entry name" value="HisKA"/>
    <property type="match status" value="1"/>
</dbReference>
<feature type="compositionally biased region" description="Basic and acidic residues" evidence="9">
    <location>
        <begin position="679"/>
        <end position="689"/>
    </location>
</feature>
<sequence>MIALRSLRTKLLGVIALVMLPTVLVSIGTIVAYDLHVYEQTITDDMTTQAELIGHMSAPALSFDDERLAHENLALLRLRPQVEAGAIYDAGGRLVARYAAQGEQGTVPAAPGPEGFRIEDGKLYLFKPIADNGELLGTVYLRADYEVLARFLDYIVIGIVAGLLALICAWLVTRRLNDVITRPILSIADVARDVIATGDVSRRAERLGEDEVAELAGSFNQMLADIEGRKRELETSNREIARESERRREAQQEVMRLNQELEQRVHERTLQLEMANRELAMAMEEAKSANQAKSAFLSSMSHELRTPLNAILGFAQILTSDKLPSTLAQKKEFAQHILKSGRHLLTLINEILDLAKIESGAVALSMEPVALPEMLRECEAMMAPLATERGIRLLFPERCTTNVTADRTRLKQVLLNLLSNAIKYNREGGAVVIDCAASGPGLLRVSVQDTGMGLRPEQVRMLFQPFNRLGQEAGVEEGSGIGLVVTKRLVELMGGTIGVTSSPGVGSMFWVELKTTEPVPVPATPVAAAPPPGMAAPARDSVTLLYVEDNPANLKLVQEIIRFRPELRLLSAPDGQLGLELARAHLPDMILLDINLPGMDGFEVLRLLRSDPRTAGIPAIALTANAMPRDVERGIAAGFFRYLIKPINIDEFTEAINSTLSTLGTPAALDRTGTAGDGGNDRGNDHATGERQAQLLREKKEES</sequence>
<evidence type="ECO:0000256" key="1">
    <source>
        <dbReference type="ARBA" id="ARBA00000085"/>
    </source>
</evidence>
<dbReference type="EMBL" id="BMWV01000006">
    <property type="protein sequence ID" value="GGY46166.1"/>
    <property type="molecule type" value="Genomic_DNA"/>
</dbReference>
<dbReference type="SUPFAM" id="SSF52172">
    <property type="entry name" value="CheY-like"/>
    <property type="match status" value="1"/>
</dbReference>
<dbReference type="OrthoDB" id="5519028at2"/>
<feature type="region of interest" description="Disordered" evidence="9">
    <location>
        <begin position="666"/>
        <end position="703"/>
    </location>
</feature>
<dbReference type="Pfam" id="PF00072">
    <property type="entry name" value="Response_reg"/>
    <property type="match status" value="1"/>
</dbReference>